<dbReference type="SFLD" id="SFLDG01067">
    <property type="entry name" value="SPASM/twitch_domain_containing"/>
    <property type="match status" value="1"/>
</dbReference>
<dbReference type="PANTHER" id="PTHR11228">
    <property type="entry name" value="RADICAL SAM DOMAIN PROTEIN"/>
    <property type="match status" value="1"/>
</dbReference>
<gene>
    <name evidence="6" type="ORF">GNP93_25430</name>
</gene>
<name>A0A7X3CVM4_9BACL</name>
<protein>
    <submittedName>
        <fullName evidence="6">Radical SAM protein</fullName>
    </submittedName>
</protein>
<dbReference type="InterPro" id="IPR058240">
    <property type="entry name" value="rSAM_sf"/>
</dbReference>
<evidence type="ECO:0000256" key="2">
    <source>
        <dbReference type="ARBA" id="ARBA00022723"/>
    </source>
</evidence>
<keyword evidence="7" id="KW-1185">Reference proteome</keyword>
<dbReference type="Gene3D" id="3.20.20.70">
    <property type="entry name" value="Aldolase class I"/>
    <property type="match status" value="1"/>
</dbReference>
<dbReference type="Pfam" id="PF04055">
    <property type="entry name" value="Radical_SAM"/>
    <property type="match status" value="1"/>
</dbReference>
<evidence type="ECO:0000313" key="6">
    <source>
        <dbReference type="EMBL" id="MUG73946.1"/>
    </source>
</evidence>
<organism evidence="6 7">
    <name type="scientific">Paenibacillus validus</name>
    <dbReference type="NCBI Taxonomy" id="44253"/>
    <lineage>
        <taxon>Bacteria</taxon>
        <taxon>Bacillati</taxon>
        <taxon>Bacillota</taxon>
        <taxon>Bacilli</taxon>
        <taxon>Bacillales</taxon>
        <taxon>Paenibacillaceae</taxon>
        <taxon>Paenibacillus</taxon>
    </lineage>
</organism>
<dbReference type="InterPro" id="IPR050377">
    <property type="entry name" value="Radical_SAM_PqqE_MftC-like"/>
</dbReference>
<sequence length="726" mass="83946">MKDLIKSILPHGIVELYREYYDDKVNHDIKVINFQVNNYCNSRCVMCDIWKQNDQNNINIQQFKAILQDSLFKNVQHIGITGGEPTLTKNLVEYFQTAIETLPSVIGLSLITNSLIPQQIKNMIKSISNLCKANGKSFSVMISLDGVKEVHDLNRGREGNYEKAVGIINWLKQEKISFSTGTTITKFNVWNLDQLLNFIINNSIYGRFRIGEFINRLYNNTEEHTKILRNFDENEIYQLLLFFSKLEYHYETDETVKNTYRSIKHMLQGGQRLIECPYKNREAINLDCHGGLAYCAPKSKVIGNMLQDSGRHIYAKNIKVLDEIKKNHCMNCIHDYHAEATDELKDMLETEKKYKNLINITSYTNLKDQITLSYSETGTYKYRLFIVGWYGTETVGDKAILGGVLDYYFDKYGKDNVEVSISSLYPFITERTIKELNINSKVIPVYSERFLQWSSIADEIVVGGGPLMELEELALIEWAFKLARRNQKKTTVFGSGIGPLYSDERKGAVKEILSLSNNIYLRDNKSVIFAKEMTGREDIENIGDPSIKYLEKINSSIVPVKNTNKLSCYFRQLTSEYLGELPHEQFLSFREKFEQGLAKNIIYLCQQTGMVPHFYAMHNFIIGNDDRDFNYNFVEKYFNGTEVYIENKLSTIETIVESMKGSQLNLCMRFHSVVFANTLNTNFLAIDYTSGGKINSYLMERNKINRMTVMSNIIQDETLLYRTMQN</sequence>
<dbReference type="EMBL" id="WNZX01000037">
    <property type="protein sequence ID" value="MUG73946.1"/>
    <property type="molecule type" value="Genomic_DNA"/>
</dbReference>
<evidence type="ECO:0000256" key="4">
    <source>
        <dbReference type="ARBA" id="ARBA00023014"/>
    </source>
</evidence>
<evidence type="ECO:0000256" key="3">
    <source>
        <dbReference type="ARBA" id="ARBA00023004"/>
    </source>
</evidence>
<keyword evidence="1" id="KW-0949">S-adenosyl-L-methionine</keyword>
<dbReference type="RefSeq" id="WP_155615793.1">
    <property type="nucleotide sequence ID" value="NZ_WNZX01000037.1"/>
</dbReference>
<comment type="caution">
    <text evidence="6">The sequence shown here is derived from an EMBL/GenBank/DDBJ whole genome shotgun (WGS) entry which is preliminary data.</text>
</comment>
<dbReference type="Proteomes" id="UP000450917">
    <property type="component" value="Unassembled WGS sequence"/>
</dbReference>
<dbReference type="PROSITE" id="PS51918">
    <property type="entry name" value="RADICAL_SAM"/>
    <property type="match status" value="1"/>
</dbReference>
<dbReference type="GO" id="GO:0051536">
    <property type="term" value="F:iron-sulfur cluster binding"/>
    <property type="evidence" value="ECO:0007669"/>
    <property type="project" value="UniProtKB-KW"/>
</dbReference>
<feature type="domain" description="Radical SAM core" evidence="5">
    <location>
        <begin position="24"/>
        <end position="244"/>
    </location>
</feature>
<dbReference type="SFLD" id="SFLDS00029">
    <property type="entry name" value="Radical_SAM"/>
    <property type="match status" value="1"/>
</dbReference>
<dbReference type="GO" id="GO:0003824">
    <property type="term" value="F:catalytic activity"/>
    <property type="evidence" value="ECO:0007669"/>
    <property type="project" value="InterPro"/>
</dbReference>
<dbReference type="InterPro" id="IPR007197">
    <property type="entry name" value="rSAM"/>
</dbReference>
<dbReference type="PANTHER" id="PTHR11228:SF7">
    <property type="entry name" value="PQQA PEPTIDE CYCLASE"/>
    <property type="match status" value="1"/>
</dbReference>
<proteinExistence type="predicted"/>
<dbReference type="AlphaFoldDB" id="A0A7X3CVM4"/>
<dbReference type="Pfam" id="PF04230">
    <property type="entry name" value="PS_pyruv_trans"/>
    <property type="match status" value="1"/>
</dbReference>
<keyword evidence="3" id="KW-0408">Iron</keyword>
<keyword evidence="2" id="KW-0479">Metal-binding</keyword>
<evidence type="ECO:0000313" key="7">
    <source>
        <dbReference type="Proteomes" id="UP000450917"/>
    </source>
</evidence>
<dbReference type="CDD" id="cd01335">
    <property type="entry name" value="Radical_SAM"/>
    <property type="match status" value="1"/>
</dbReference>
<dbReference type="InterPro" id="IPR013785">
    <property type="entry name" value="Aldolase_TIM"/>
</dbReference>
<dbReference type="SUPFAM" id="SSF102114">
    <property type="entry name" value="Radical SAM enzymes"/>
    <property type="match status" value="1"/>
</dbReference>
<keyword evidence="4" id="KW-0411">Iron-sulfur</keyword>
<accession>A0A7X3CVM4</accession>
<evidence type="ECO:0000256" key="1">
    <source>
        <dbReference type="ARBA" id="ARBA00022691"/>
    </source>
</evidence>
<evidence type="ECO:0000259" key="5">
    <source>
        <dbReference type="PROSITE" id="PS51918"/>
    </source>
</evidence>
<dbReference type="GO" id="GO:0046872">
    <property type="term" value="F:metal ion binding"/>
    <property type="evidence" value="ECO:0007669"/>
    <property type="project" value="UniProtKB-KW"/>
</dbReference>
<dbReference type="InterPro" id="IPR007345">
    <property type="entry name" value="Polysacch_pyruvyl_Trfase"/>
</dbReference>
<reference evidence="6 7" key="1">
    <citation type="submission" date="2019-11" db="EMBL/GenBank/DDBJ databases">
        <title>Draft genome sequences of five Paenibacillus species of dairy origin.</title>
        <authorList>
            <person name="Olajide A.M."/>
            <person name="Chen S."/>
            <person name="Lapointe G."/>
        </authorList>
    </citation>
    <scope>NUCLEOTIDE SEQUENCE [LARGE SCALE GENOMIC DNA]</scope>
    <source>
        <strain evidence="6 7">2CS3</strain>
    </source>
</reference>